<feature type="domain" description="Myb/SANT-like DNA-binding" evidence="2">
    <location>
        <begin position="29"/>
        <end position="92"/>
    </location>
</feature>
<evidence type="ECO:0000256" key="1">
    <source>
        <dbReference type="SAM" id="MobiDB-lite"/>
    </source>
</evidence>
<feature type="compositionally biased region" description="Acidic residues" evidence="1">
    <location>
        <begin position="123"/>
        <end position="133"/>
    </location>
</feature>
<sequence length="319" mass="36007">MISRLVHCRATQSDKCLGRGGCSVQLCTSHRNFNTYSQIARSLQETGYDRDTLQCRAKVKELRSVYHKAREANRHSGAVPQTCRFYKELDAILGGDPTSTVKSTVDTSVALEPVESVPHPEEEVIDEEVEAEDGEPRDMSVQELFHTPEASSQSLQSLSGESEQDSRPLPDDRLPGFELPCYLWYKRYHSDVDLMGGLDLKFGEVNVNPLIDFSGLCIKPFLQKEASSSQEIRIAELQQKRWSEQNTIDGDGYQSYCTICCRVAAEAVEPFTIDVKAPRSCCCVAKAKEQESWSCFMWNMRLQDFFTSDKGQEYDAPKI</sequence>
<reference evidence="4" key="1">
    <citation type="journal article" date="2013" name="Nat. Genet.">
        <title>The draft genomes of soft-shell turtle and green sea turtle yield insights into the development and evolution of the turtle-specific body plan.</title>
        <authorList>
            <person name="Wang Z."/>
            <person name="Pascual-Anaya J."/>
            <person name="Zadissa A."/>
            <person name="Li W."/>
            <person name="Niimura Y."/>
            <person name="Huang Z."/>
            <person name="Li C."/>
            <person name="White S."/>
            <person name="Xiong Z."/>
            <person name="Fang D."/>
            <person name="Wang B."/>
            <person name="Ming Y."/>
            <person name="Chen Y."/>
            <person name="Zheng Y."/>
            <person name="Kuraku S."/>
            <person name="Pignatelli M."/>
            <person name="Herrero J."/>
            <person name="Beal K."/>
            <person name="Nozawa M."/>
            <person name="Li Q."/>
            <person name="Wang J."/>
            <person name="Zhang H."/>
            <person name="Yu L."/>
            <person name="Shigenobu S."/>
            <person name="Wang J."/>
            <person name="Liu J."/>
            <person name="Flicek P."/>
            <person name="Searle S."/>
            <person name="Wang J."/>
            <person name="Kuratani S."/>
            <person name="Yin Y."/>
            <person name="Aken B."/>
            <person name="Zhang G."/>
            <person name="Irie N."/>
        </authorList>
    </citation>
    <scope>NUCLEOTIDE SEQUENCE [LARGE SCALE GENOMIC DNA]</scope>
</reference>
<dbReference type="PANTHER" id="PTHR47595">
    <property type="entry name" value="HEAT SHOCK 70 KDA PROTEIN 14"/>
    <property type="match status" value="1"/>
</dbReference>
<dbReference type="GO" id="GO:0032259">
    <property type="term" value="P:methylation"/>
    <property type="evidence" value="ECO:0007669"/>
    <property type="project" value="UniProtKB-KW"/>
</dbReference>
<dbReference type="Gene3D" id="1.10.10.60">
    <property type="entry name" value="Homeodomain-like"/>
    <property type="match status" value="1"/>
</dbReference>
<dbReference type="PANTHER" id="PTHR47595:SF1">
    <property type="entry name" value="MYB_SANT-LIKE DNA-BINDING DOMAIN-CONTAINING PROTEIN"/>
    <property type="match status" value="1"/>
</dbReference>
<feature type="region of interest" description="Disordered" evidence="1">
    <location>
        <begin position="109"/>
        <end position="172"/>
    </location>
</feature>
<dbReference type="EMBL" id="KB559790">
    <property type="protein sequence ID" value="EMP28913.1"/>
    <property type="molecule type" value="Genomic_DNA"/>
</dbReference>
<evidence type="ECO:0000313" key="3">
    <source>
        <dbReference type="EMBL" id="EMP28913.1"/>
    </source>
</evidence>
<organism evidence="3 4">
    <name type="scientific">Chelonia mydas</name>
    <name type="common">Green sea-turtle</name>
    <name type="synonym">Chelonia agassizi</name>
    <dbReference type="NCBI Taxonomy" id="8469"/>
    <lineage>
        <taxon>Eukaryota</taxon>
        <taxon>Metazoa</taxon>
        <taxon>Chordata</taxon>
        <taxon>Craniata</taxon>
        <taxon>Vertebrata</taxon>
        <taxon>Euteleostomi</taxon>
        <taxon>Archelosauria</taxon>
        <taxon>Testudinata</taxon>
        <taxon>Testudines</taxon>
        <taxon>Cryptodira</taxon>
        <taxon>Durocryptodira</taxon>
        <taxon>Americhelydia</taxon>
        <taxon>Chelonioidea</taxon>
        <taxon>Cheloniidae</taxon>
        <taxon>Chelonia</taxon>
    </lineage>
</organism>
<dbReference type="InterPro" id="IPR044822">
    <property type="entry name" value="Myb_DNA-bind_4"/>
</dbReference>
<dbReference type="Pfam" id="PF13837">
    <property type="entry name" value="Myb_DNA-bind_4"/>
    <property type="match status" value="1"/>
</dbReference>
<keyword evidence="3" id="KW-0489">Methyltransferase</keyword>
<evidence type="ECO:0000259" key="2">
    <source>
        <dbReference type="Pfam" id="PF13837"/>
    </source>
</evidence>
<keyword evidence="4" id="KW-1185">Reference proteome</keyword>
<keyword evidence="3" id="KW-0808">Transferase</keyword>
<evidence type="ECO:0000313" key="4">
    <source>
        <dbReference type="Proteomes" id="UP000031443"/>
    </source>
</evidence>
<feature type="compositionally biased region" description="Low complexity" evidence="1">
    <location>
        <begin position="151"/>
        <end position="161"/>
    </location>
</feature>
<protein>
    <submittedName>
        <fullName evidence="3">DNA (Cytosine-5)-methyltransferase 3B</fullName>
    </submittedName>
</protein>
<dbReference type="GO" id="GO:0008168">
    <property type="term" value="F:methyltransferase activity"/>
    <property type="evidence" value="ECO:0007669"/>
    <property type="project" value="UniProtKB-KW"/>
</dbReference>
<dbReference type="AlphaFoldDB" id="M7B9S2"/>
<accession>M7B9S2</accession>
<proteinExistence type="predicted"/>
<gene>
    <name evidence="3" type="ORF">UY3_13941</name>
</gene>
<dbReference type="Proteomes" id="UP000031443">
    <property type="component" value="Unassembled WGS sequence"/>
</dbReference>
<name>M7B9S2_CHEMY</name>